<keyword evidence="3" id="KW-1185">Reference proteome</keyword>
<reference evidence="3" key="1">
    <citation type="journal article" date="2019" name="Int. J. Syst. Evol. Microbiol.">
        <title>The Global Catalogue of Microorganisms (GCM) 10K type strain sequencing project: providing services to taxonomists for standard genome sequencing and annotation.</title>
        <authorList>
            <consortium name="The Broad Institute Genomics Platform"/>
            <consortium name="The Broad Institute Genome Sequencing Center for Infectious Disease"/>
            <person name="Wu L."/>
            <person name="Ma J."/>
        </authorList>
    </citation>
    <scope>NUCLEOTIDE SEQUENCE [LARGE SCALE GENOMIC DNA]</scope>
    <source>
        <strain evidence="3">NBRC 108565</strain>
    </source>
</reference>
<dbReference type="Proteomes" id="UP001321475">
    <property type="component" value="Chromosome"/>
</dbReference>
<keyword evidence="1" id="KW-0472">Membrane</keyword>
<proteinExistence type="predicted"/>
<feature type="transmembrane region" description="Helical" evidence="1">
    <location>
        <begin position="52"/>
        <end position="80"/>
    </location>
</feature>
<feature type="transmembrane region" description="Helical" evidence="1">
    <location>
        <begin position="92"/>
        <end position="113"/>
    </location>
</feature>
<name>A0ABM8G2S9_9CELL</name>
<protein>
    <submittedName>
        <fullName evidence="2">Uncharacterized protein</fullName>
    </submittedName>
</protein>
<feature type="transmembrane region" description="Helical" evidence="1">
    <location>
        <begin position="21"/>
        <end position="46"/>
    </location>
</feature>
<evidence type="ECO:0000313" key="3">
    <source>
        <dbReference type="Proteomes" id="UP001321475"/>
    </source>
</evidence>
<keyword evidence="1" id="KW-0812">Transmembrane</keyword>
<dbReference type="EMBL" id="AP027729">
    <property type="protein sequence ID" value="BDZ42432.1"/>
    <property type="molecule type" value="Genomic_DNA"/>
</dbReference>
<evidence type="ECO:0000256" key="1">
    <source>
        <dbReference type="SAM" id="Phobius"/>
    </source>
</evidence>
<evidence type="ECO:0000313" key="2">
    <source>
        <dbReference type="EMBL" id="BDZ42432.1"/>
    </source>
</evidence>
<accession>A0ABM8G2S9</accession>
<gene>
    <name evidence="2" type="ORF">GCM10025865_17310</name>
</gene>
<organism evidence="2 3">
    <name type="scientific">Paraoerskovia sediminicola</name>
    <dbReference type="NCBI Taxonomy" id="1138587"/>
    <lineage>
        <taxon>Bacteria</taxon>
        <taxon>Bacillati</taxon>
        <taxon>Actinomycetota</taxon>
        <taxon>Actinomycetes</taxon>
        <taxon>Micrococcales</taxon>
        <taxon>Cellulomonadaceae</taxon>
        <taxon>Paraoerskovia</taxon>
    </lineage>
</organism>
<keyword evidence="1" id="KW-1133">Transmembrane helix</keyword>
<sequence length="155" mass="15779">MEEPGDEPSASRVAAGIAIRTCGWCLLILYATLLLLVVVFAVAGPAEDVGPVAYVAALAAIPVTLLTVVVGWPVGWLVAYGMRDVVGVAKHVGALAVVGAVLAAVIVMLVGILQPTPGLAAVFAVAGALGAGGGRLIEDRRRRRRQDTPAVPPGR</sequence>
<dbReference type="RefSeq" id="WP_286216917.1">
    <property type="nucleotide sequence ID" value="NZ_AP027729.1"/>
</dbReference>
<feature type="transmembrane region" description="Helical" evidence="1">
    <location>
        <begin position="119"/>
        <end position="137"/>
    </location>
</feature>